<gene>
    <name evidence="1" type="ORF">M6B38_390785</name>
</gene>
<accession>A0AAX6FZR7</accession>
<dbReference type="Proteomes" id="UP001140949">
    <property type="component" value="Unassembled WGS sequence"/>
</dbReference>
<organism evidence="1 2">
    <name type="scientific">Iris pallida</name>
    <name type="common">Sweet iris</name>
    <dbReference type="NCBI Taxonomy" id="29817"/>
    <lineage>
        <taxon>Eukaryota</taxon>
        <taxon>Viridiplantae</taxon>
        <taxon>Streptophyta</taxon>
        <taxon>Embryophyta</taxon>
        <taxon>Tracheophyta</taxon>
        <taxon>Spermatophyta</taxon>
        <taxon>Magnoliopsida</taxon>
        <taxon>Liliopsida</taxon>
        <taxon>Asparagales</taxon>
        <taxon>Iridaceae</taxon>
        <taxon>Iridoideae</taxon>
        <taxon>Irideae</taxon>
        <taxon>Iris</taxon>
    </lineage>
</organism>
<keyword evidence="2" id="KW-1185">Reference proteome</keyword>
<reference evidence="1" key="2">
    <citation type="submission" date="2023-04" db="EMBL/GenBank/DDBJ databases">
        <authorList>
            <person name="Bruccoleri R.E."/>
            <person name="Oakeley E.J."/>
            <person name="Faust A.-M."/>
            <person name="Dessus-Babus S."/>
            <person name="Altorfer M."/>
            <person name="Burckhardt D."/>
            <person name="Oertli M."/>
            <person name="Naumann U."/>
            <person name="Petersen F."/>
            <person name="Wong J."/>
        </authorList>
    </citation>
    <scope>NUCLEOTIDE SEQUENCE</scope>
    <source>
        <strain evidence="1">GSM-AAB239-AS_SAM_17_03QT</strain>
        <tissue evidence="1">Leaf</tissue>
    </source>
</reference>
<sequence>MVVFFHNQDVDCINSLQQFIAASVRIRESTVDFISRTFFES</sequence>
<name>A0AAX6FZR7_IRIPA</name>
<comment type="caution">
    <text evidence="1">The sequence shown here is derived from an EMBL/GenBank/DDBJ whole genome shotgun (WGS) entry which is preliminary data.</text>
</comment>
<protein>
    <submittedName>
        <fullName evidence="1">Uncharacterized protein</fullName>
    </submittedName>
</protein>
<evidence type="ECO:0000313" key="1">
    <source>
        <dbReference type="EMBL" id="KAJ6821717.1"/>
    </source>
</evidence>
<dbReference type="EMBL" id="JANAVB010024994">
    <property type="protein sequence ID" value="KAJ6821717.1"/>
    <property type="molecule type" value="Genomic_DNA"/>
</dbReference>
<reference evidence="1" key="1">
    <citation type="journal article" date="2023" name="GigaByte">
        <title>Genome assembly of the bearded iris, Iris pallida Lam.</title>
        <authorList>
            <person name="Bruccoleri R.E."/>
            <person name="Oakeley E.J."/>
            <person name="Faust A.M.E."/>
            <person name="Altorfer M."/>
            <person name="Dessus-Babus S."/>
            <person name="Burckhardt D."/>
            <person name="Oertli M."/>
            <person name="Naumann U."/>
            <person name="Petersen F."/>
            <person name="Wong J."/>
        </authorList>
    </citation>
    <scope>NUCLEOTIDE SEQUENCE</scope>
    <source>
        <strain evidence="1">GSM-AAB239-AS_SAM_17_03QT</strain>
    </source>
</reference>
<dbReference type="AlphaFoldDB" id="A0AAX6FZR7"/>
<evidence type="ECO:0000313" key="2">
    <source>
        <dbReference type="Proteomes" id="UP001140949"/>
    </source>
</evidence>
<proteinExistence type="predicted"/>